<evidence type="ECO:0008006" key="4">
    <source>
        <dbReference type="Google" id="ProtNLM"/>
    </source>
</evidence>
<keyword evidence="1" id="KW-0812">Transmembrane</keyword>
<dbReference type="AlphaFoldDB" id="A0A7U4E7L8"/>
<feature type="transmembrane region" description="Helical" evidence="1">
    <location>
        <begin position="7"/>
        <end position="28"/>
    </location>
</feature>
<proteinExistence type="predicted"/>
<feature type="transmembrane region" description="Helical" evidence="1">
    <location>
        <begin position="93"/>
        <end position="114"/>
    </location>
</feature>
<keyword evidence="3" id="KW-1185">Reference proteome</keyword>
<gene>
    <name evidence="2" type="ordered locus">Runsl_4470</name>
</gene>
<dbReference type="Proteomes" id="UP000000493">
    <property type="component" value="Chromosome"/>
</dbReference>
<sequence length="156" mass="17609">MVLLIIITAGISGTAFMTLFLYLFTALIHRQLKVVKILGTMLTNQTTPDGGLSELPWVIWVGVTVHYLIGVMFTLGYYFLWQFGIGSPDYESGAVFGFLTGLFGITVWRVVFWLHPNPPRTVSLPIYLLSLLIAHVIFGVFVHLTYSLLVQRMNQR</sequence>
<dbReference type="EMBL" id="CP002859">
    <property type="protein sequence ID" value="AEI50793.1"/>
    <property type="molecule type" value="Genomic_DNA"/>
</dbReference>
<feature type="transmembrane region" description="Helical" evidence="1">
    <location>
        <begin position="57"/>
        <end position="81"/>
    </location>
</feature>
<dbReference type="InterPro" id="IPR046739">
    <property type="entry name" value="DUF6789"/>
</dbReference>
<name>A0A7U4E7L8_RUNSL</name>
<evidence type="ECO:0000313" key="3">
    <source>
        <dbReference type="Proteomes" id="UP000000493"/>
    </source>
</evidence>
<keyword evidence="1" id="KW-0472">Membrane</keyword>
<keyword evidence="1" id="KW-1133">Transmembrane helix</keyword>
<protein>
    <recommendedName>
        <fullName evidence="4">DUF2938 domain-containing protein</fullName>
    </recommendedName>
</protein>
<reference evidence="2 3" key="2">
    <citation type="journal article" date="2012" name="Stand. Genomic Sci.">
        <title>Complete genome sequence of the aquatic bacterium Runella slithyformis type strain (LSU 4(T)).</title>
        <authorList>
            <person name="Copeland A."/>
            <person name="Zhang X."/>
            <person name="Misra M."/>
            <person name="Lapidus A."/>
            <person name="Nolan M."/>
            <person name="Lucas S."/>
            <person name="Deshpande S."/>
            <person name="Cheng J.F."/>
            <person name="Tapia R."/>
            <person name="Goodwin L.A."/>
            <person name="Pitluck S."/>
            <person name="Liolios K."/>
            <person name="Pagani I."/>
            <person name="Ivanova N."/>
            <person name="Mikhailova N."/>
            <person name="Pati A."/>
            <person name="Chen A."/>
            <person name="Palaniappan K."/>
            <person name="Land M."/>
            <person name="Hauser L."/>
            <person name="Pan C."/>
            <person name="Jeffries C.D."/>
            <person name="Detter J.C."/>
            <person name="Brambilla E.M."/>
            <person name="Rohde M."/>
            <person name="Djao O.D."/>
            <person name="Goker M."/>
            <person name="Sikorski J."/>
            <person name="Tindall B.J."/>
            <person name="Woyke T."/>
            <person name="Bristow J."/>
            <person name="Eisen J.A."/>
            <person name="Markowitz V."/>
            <person name="Hugenholtz P."/>
            <person name="Kyrpides N.C."/>
            <person name="Klenk H.P."/>
            <person name="Mavromatis K."/>
        </authorList>
    </citation>
    <scope>NUCLEOTIDE SEQUENCE [LARGE SCALE GENOMIC DNA]</scope>
    <source>
        <strain evidence="3">ATCC 29530 / DSM 19594 / LMG 11500 / NCIMB 11436 / LSU 4</strain>
    </source>
</reference>
<dbReference type="KEGG" id="rsi:Runsl_4470"/>
<dbReference type="RefSeq" id="WP_013930085.1">
    <property type="nucleotide sequence ID" value="NC_015703.1"/>
</dbReference>
<accession>A0A7U4E7L8</accession>
<dbReference type="Pfam" id="PF20587">
    <property type="entry name" value="DUF6789"/>
    <property type="match status" value="1"/>
</dbReference>
<reference evidence="3" key="1">
    <citation type="submission" date="2011-06" db="EMBL/GenBank/DDBJ databases">
        <title>The complete genome of chromosome of Runella slithyformis DSM 19594.</title>
        <authorList>
            <consortium name="US DOE Joint Genome Institute (JGI-PGF)"/>
            <person name="Lucas S."/>
            <person name="Han J."/>
            <person name="Lapidus A."/>
            <person name="Bruce D."/>
            <person name="Goodwin L."/>
            <person name="Pitluck S."/>
            <person name="Peters L."/>
            <person name="Kyrpides N."/>
            <person name="Mavromatis K."/>
            <person name="Ivanova N."/>
            <person name="Ovchinnikova G."/>
            <person name="Zhang X."/>
            <person name="Misra M."/>
            <person name="Detter J.C."/>
            <person name="Tapia R."/>
            <person name="Han C."/>
            <person name="Land M."/>
            <person name="Hauser L."/>
            <person name="Markowitz V."/>
            <person name="Cheng J.-F."/>
            <person name="Hugenholtz P."/>
            <person name="Woyke T."/>
            <person name="Wu D."/>
            <person name="Tindall B."/>
            <person name="Faehrich R."/>
            <person name="Brambilla E."/>
            <person name="Klenk H.-P."/>
            <person name="Eisen J.A."/>
        </authorList>
    </citation>
    <scope>NUCLEOTIDE SEQUENCE [LARGE SCALE GENOMIC DNA]</scope>
    <source>
        <strain evidence="3">ATCC 29530 / DSM 19594 / LMG 11500 / NCIMB 11436 / LSU 4</strain>
    </source>
</reference>
<evidence type="ECO:0000313" key="2">
    <source>
        <dbReference type="EMBL" id="AEI50793.1"/>
    </source>
</evidence>
<organism evidence="2 3">
    <name type="scientific">Runella slithyformis (strain ATCC 29530 / DSM 19594 / LMG 11500 / NCIMB 11436 / LSU 4)</name>
    <dbReference type="NCBI Taxonomy" id="761193"/>
    <lineage>
        <taxon>Bacteria</taxon>
        <taxon>Pseudomonadati</taxon>
        <taxon>Bacteroidota</taxon>
        <taxon>Cytophagia</taxon>
        <taxon>Cytophagales</taxon>
        <taxon>Spirosomataceae</taxon>
        <taxon>Runella</taxon>
    </lineage>
</organism>
<feature type="transmembrane region" description="Helical" evidence="1">
    <location>
        <begin position="126"/>
        <end position="149"/>
    </location>
</feature>
<evidence type="ECO:0000256" key="1">
    <source>
        <dbReference type="SAM" id="Phobius"/>
    </source>
</evidence>